<dbReference type="AlphaFoldDB" id="A0A3B1B8S4"/>
<dbReference type="PANTHER" id="PTHR42734">
    <property type="entry name" value="METAL TRANSPORT SYSTEM ATP-BINDING PROTEIN TM_0124-RELATED"/>
    <property type="match status" value="1"/>
</dbReference>
<keyword evidence="4 6" id="KW-0067">ATP-binding</keyword>
<dbReference type="GO" id="GO:0016887">
    <property type="term" value="F:ATP hydrolysis activity"/>
    <property type="evidence" value="ECO:0007669"/>
    <property type="project" value="InterPro"/>
</dbReference>
<evidence type="ECO:0000259" key="5">
    <source>
        <dbReference type="PROSITE" id="PS50893"/>
    </source>
</evidence>
<evidence type="ECO:0000256" key="4">
    <source>
        <dbReference type="ARBA" id="ARBA00022840"/>
    </source>
</evidence>
<dbReference type="Gene3D" id="3.40.50.300">
    <property type="entry name" value="P-loop containing nucleotide triphosphate hydrolases"/>
    <property type="match status" value="1"/>
</dbReference>
<accession>A0A3B1B8S4</accession>
<keyword evidence="3" id="KW-0547">Nucleotide-binding</keyword>
<dbReference type="SUPFAM" id="SSF52540">
    <property type="entry name" value="P-loop containing nucleoside triphosphate hydrolases"/>
    <property type="match status" value="1"/>
</dbReference>
<dbReference type="PROSITE" id="PS50893">
    <property type="entry name" value="ABC_TRANSPORTER_2"/>
    <property type="match status" value="1"/>
</dbReference>
<dbReference type="Pfam" id="PF00005">
    <property type="entry name" value="ABC_tran"/>
    <property type="match status" value="2"/>
</dbReference>
<dbReference type="EMBL" id="UOFX01000035">
    <property type="protein sequence ID" value="VAX08394.1"/>
    <property type="molecule type" value="Genomic_DNA"/>
</dbReference>
<dbReference type="SMART" id="SM00382">
    <property type="entry name" value="AAA"/>
    <property type="match status" value="1"/>
</dbReference>
<name>A0A3B1B8S4_9ZZZZ</name>
<dbReference type="PANTHER" id="PTHR42734:SF6">
    <property type="entry name" value="MOLYBDATE IMPORT ATP-BINDING PROTEIN MOLC"/>
    <property type="match status" value="1"/>
</dbReference>
<evidence type="ECO:0000256" key="2">
    <source>
        <dbReference type="ARBA" id="ARBA00022448"/>
    </source>
</evidence>
<protein>
    <submittedName>
        <fullName evidence="6">ABC transporter, ATP-binding protein</fullName>
    </submittedName>
</protein>
<sequence length="216" mass="23597">MINLHNIDAQYKDHDVLKGISLRIERGERVALVGPSGSGKTTLLKLCQQQCGSNAALVPQDLGLVKPLSVFHNIYMGRLKHHSAWYNLTNLVRPRQRDVTAVSKIAERLGLEEKLFQPVAELSGGQQQRTAVGRALYQQGQILIGDEPVSSVDEHRALGVLAAINEACDTVLLAMHDLDLALAFTDRVIALRDGRIALDETTSGMTSADLAGLYKH</sequence>
<dbReference type="GO" id="GO:0005524">
    <property type="term" value="F:ATP binding"/>
    <property type="evidence" value="ECO:0007669"/>
    <property type="project" value="UniProtKB-KW"/>
</dbReference>
<dbReference type="InterPro" id="IPR003439">
    <property type="entry name" value="ABC_transporter-like_ATP-bd"/>
</dbReference>
<keyword evidence="2" id="KW-0813">Transport</keyword>
<proteinExistence type="inferred from homology"/>
<dbReference type="InterPro" id="IPR003593">
    <property type="entry name" value="AAA+_ATPase"/>
</dbReference>
<organism evidence="6">
    <name type="scientific">hydrothermal vent metagenome</name>
    <dbReference type="NCBI Taxonomy" id="652676"/>
    <lineage>
        <taxon>unclassified sequences</taxon>
        <taxon>metagenomes</taxon>
        <taxon>ecological metagenomes</taxon>
    </lineage>
</organism>
<evidence type="ECO:0000313" key="6">
    <source>
        <dbReference type="EMBL" id="VAX08394.1"/>
    </source>
</evidence>
<dbReference type="InterPro" id="IPR027417">
    <property type="entry name" value="P-loop_NTPase"/>
</dbReference>
<comment type="similarity">
    <text evidence="1">Belongs to the ABC transporter superfamily.</text>
</comment>
<reference evidence="6" key="1">
    <citation type="submission" date="2018-06" db="EMBL/GenBank/DDBJ databases">
        <authorList>
            <person name="Zhirakovskaya E."/>
        </authorList>
    </citation>
    <scope>NUCLEOTIDE SEQUENCE</scope>
</reference>
<dbReference type="InterPro" id="IPR050153">
    <property type="entry name" value="Metal_Ion_Import_ABC"/>
</dbReference>
<evidence type="ECO:0000256" key="3">
    <source>
        <dbReference type="ARBA" id="ARBA00022741"/>
    </source>
</evidence>
<feature type="domain" description="ABC transporter" evidence="5">
    <location>
        <begin position="2"/>
        <end position="214"/>
    </location>
</feature>
<evidence type="ECO:0000256" key="1">
    <source>
        <dbReference type="ARBA" id="ARBA00005417"/>
    </source>
</evidence>
<gene>
    <name evidence="6" type="ORF">MNBD_GAMMA26-560</name>
</gene>